<keyword evidence="4" id="KW-1185">Reference proteome</keyword>
<name>A0A0M8N6X2_ESCWE</name>
<evidence type="ECO:0000313" key="3">
    <source>
        <dbReference type="EMBL" id="KOS21230.1"/>
    </source>
</evidence>
<proteinExistence type="predicted"/>
<reference evidence="3 4" key="1">
    <citation type="submission" date="2015-07" db="EMBL/GenBank/DDBJ databases">
        <title>The genome of the fungus Escovopsis weberi, a specialized disease agent of ant agriculture.</title>
        <authorList>
            <person name="de Man T.J."/>
            <person name="Stajich J.E."/>
            <person name="Kubicek C.P."/>
            <person name="Chenthamara K."/>
            <person name="Atanasova L."/>
            <person name="Druzhinina I.S."/>
            <person name="Birnbaum S."/>
            <person name="Barribeau S.M."/>
            <person name="Teiling C."/>
            <person name="Suen G."/>
            <person name="Currie C."/>
            <person name="Gerardo N.M."/>
        </authorList>
    </citation>
    <scope>NUCLEOTIDE SEQUENCE [LARGE SCALE GENOMIC DNA]</scope>
</reference>
<dbReference type="Pfam" id="PF14231">
    <property type="entry name" value="GXWXG"/>
    <property type="match status" value="1"/>
</dbReference>
<evidence type="ECO:0000259" key="1">
    <source>
        <dbReference type="Pfam" id="PF14231"/>
    </source>
</evidence>
<dbReference type="InterPro" id="IPR025951">
    <property type="entry name" value="GXWXG_dom"/>
</dbReference>
<dbReference type="AlphaFoldDB" id="A0A0M8N6X2"/>
<dbReference type="EMBL" id="LGSR01000013">
    <property type="protein sequence ID" value="KOS21230.1"/>
    <property type="molecule type" value="Genomic_DNA"/>
</dbReference>
<dbReference type="Proteomes" id="UP000053831">
    <property type="component" value="Unassembled WGS sequence"/>
</dbReference>
<dbReference type="Gene3D" id="2.40.128.580">
    <property type="entry name" value="GXWXG domain"/>
    <property type="match status" value="1"/>
</dbReference>
<feature type="domain" description="DUF4334" evidence="2">
    <location>
        <begin position="102"/>
        <end position="158"/>
    </location>
</feature>
<feature type="domain" description="GXWXG" evidence="1">
    <location>
        <begin position="34"/>
        <end position="95"/>
    </location>
</feature>
<dbReference type="STRING" id="150374.A0A0M8N6X2"/>
<dbReference type="Pfam" id="PF14232">
    <property type="entry name" value="DUF4334"/>
    <property type="match status" value="1"/>
</dbReference>
<sequence>MGPSLDPKPALDALSAASILHSGSPVSQPQIESLFDTLRPVDPPFLLGAWAPGYVNVQSDAAQRTNDLLRGMRWAGKDFHSEDDVDALMLWGDAGREAGGHKARLREIKSRGTVTTAMIYDDAPIIDTFKRVTDDLVLGMMDHKDEQYPRNYMFYLERLK</sequence>
<protein>
    <recommendedName>
        <fullName evidence="5">GXWXG domain-containing protein</fullName>
    </recommendedName>
</protein>
<evidence type="ECO:0000259" key="2">
    <source>
        <dbReference type="Pfam" id="PF14232"/>
    </source>
</evidence>
<gene>
    <name evidence="3" type="ORF">ESCO_004472</name>
</gene>
<accession>A0A0M8N6X2</accession>
<organism evidence="3 4">
    <name type="scientific">Escovopsis weberi</name>
    <dbReference type="NCBI Taxonomy" id="150374"/>
    <lineage>
        <taxon>Eukaryota</taxon>
        <taxon>Fungi</taxon>
        <taxon>Dikarya</taxon>
        <taxon>Ascomycota</taxon>
        <taxon>Pezizomycotina</taxon>
        <taxon>Sordariomycetes</taxon>
        <taxon>Hypocreomycetidae</taxon>
        <taxon>Hypocreales</taxon>
        <taxon>Hypocreaceae</taxon>
        <taxon>Escovopsis</taxon>
    </lineage>
</organism>
<dbReference type="InterPro" id="IPR025568">
    <property type="entry name" value="DUF4334"/>
</dbReference>
<evidence type="ECO:0008006" key="5">
    <source>
        <dbReference type="Google" id="ProtNLM"/>
    </source>
</evidence>
<dbReference type="OrthoDB" id="2213372at2759"/>
<evidence type="ECO:0000313" key="4">
    <source>
        <dbReference type="Proteomes" id="UP000053831"/>
    </source>
</evidence>
<comment type="caution">
    <text evidence="3">The sequence shown here is derived from an EMBL/GenBank/DDBJ whole genome shotgun (WGS) entry which is preliminary data.</text>
</comment>